<proteinExistence type="predicted"/>
<gene>
    <name evidence="1" type="ORF">L1987_20094</name>
</gene>
<evidence type="ECO:0000313" key="1">
    <source>
        <dbReference type="EMBL" id="KAI3810479.1"/>
    </source>
</evidence>
<reference evidence="1 2" key="2">
    <citation type="journal article" date="2022" name="Mol. Ecol. Resour.">
        <title>The genomes of chicory, endive, great burdock and yacon provide insights into Asteraceae paleo-polyploidization history and plant inulin production.</title>
        <authorList>
            <person name="Fan W."/>
            <person name="Wang S."/>
            <person name="Wang H."/>
            <person name="Wang A."/>
            <person name="Jiang F."/>
            <person name="Liu H."/>
            <person name="Zhao H."/>
            <person name="Xu D."/>
            <person name="Zhang Y."/>
        </authorList>
    </citation>
    <scope>NUCLEOTIDE SEQUENCE [LARGE SCALE GENOMIC DNA]</scope>
    <source>
        <strain evidence="2">cv. Yunnan</strain>
        <tissue evidence="1">Leaves</tissue>
    </source>
</reference>
<name>A0ACB9IR39_9ASTR</name>
<comment type="caution">
    <text evidence="1">The sequence shown here is derived from an EMBL/GenBank/DDBJ whole genome shotgun (WGS) entry which is preliminary data.</text>
</comment>
<accession>A0ACB9IR39</accession>
<sequence length="172" mass="19391">MTGSRHQNDTVENFVRQNTRMIVKHSAEKPNTGYHRLYKCKDCNKEYNSFQALGGHRASHRAPIPHTPTDTSGVQSPETHHKRKLHECKICKKGFEIGQSLGGHMRKHWRRKDKNTDIVPADSLSSSCSSSSTSIAGRSKGEVVFEYDLNLMPNENEWSNGARLDKDSSLPS</sequence>
<organism evidence="1 2">
    <name type="scientific">Smallanthus sonchifolius</name>
    <dbReference type="NCBI Taxonomy" id="185202"/>
    <lineage>
        <taxon>Eukaryota</taxon>
        <taxon>Viridiplantae</taxon>
        <taxon>Streptophyta</taxon>
        <taxon>Embryophyta</taxon>
        <taxon>Tracheophyta</taxon>
        <taxon>Spermatophyta</taxon>
        <taxon>Magnoliopsida</taxon>
        <taxon>eudicotyledons</taxon>
        <taxon>Gunneridae</taxon>
        <taxon>Pentapetalae</taxon>
        <taxon>asterids</taxon>
        <taxon>campanulids</taxon>
        <taxon>Asterales</taxon>
        <taxon>Asteraceae</taxon>
        <taxon>Asteroideae</taxon>
        <taxon>Heliantheae alliance</taxon>
        <taxon>Millerieae</taxon>
        <taxon>Smallanthus</taxon>
    </lineage>
</organism>
<protein>
    <submittedName>
        <fullName evidence="1">Uncharacterized protein</fullName>
    </submittedName>
</protein>
<dbReference type="EMBL" id="CM042024">
    <property type="protein sequence ID" value="KAI3810479.1"/>
    <property type="molecule type" value="Genomic_DNA"/>
</dbReference>
<reference evidence="2" key="1">
    <citation type="journal article" date="2022" name="Mol. Ecol. Resour.">
        <title>The genomes of chicory, endive, great burdock and yacon provide insights into Asteraceae palaeo-polyploidization history and plant inulin production.</title>
        <authorList>
            <person name="Fan W."/>
            <person name="Wang S."/>
            <person name="Wang H."/>
            <person name="Wang A."/>
            <person name="Jiang F."/>
            <person name="Liu H."/>
            <person name="Zhao H."/>
            <person name="Xu D."/>
            <person name="Zhang Y."/>
        </authorList>
    </citation>
    <scope>NUCLEOTIDE SEQUENCE [LARGE SCALE GENOMIC DNA]</scope>
    <source>
        <strain evidence="2">cv. Yunnan</strain>
    </source>
</reference>
<keyword evidence="2" id="KW-1185">Reference proteome</keyword>
<evidence type="ECO:0000313" key="2">
    <source>
        <dbReference type="Proteomes" id="UP001056120"/>
    </source>
</evidence>
<dbReference type="Proteomes" id="UP001056120">
    <property type="component" value="Linkage Group LG07"/>
</dbReference>